<name>A0ABX7M1N9_9RHOO</name>
<accession>A0ABX7M1N9</accession>
<gene>
    <name evidence="1" type="ORF">JY500_12535</name>
</gene>
<reference evidence="1 2" key="1">
    <citation type="submission" date="2021-02" db="EMBL/GenBank/DDBJ databases">
        <title>Niveibacterium changnyeongensis HC41.</title>
        <authorList>
            <person name="Kang M."/>
        </authorList>
    </citation>
    <scope>NUCLEOTIDE SEQUENCE [LARGE SCALE GENOMIC DNA]</scope>
    <source>
        <strain evidence="1 2">HC41</strain>
    </source>
</reference>
<organism evidence="1 2">
    <name type="scientific">Niveibacterium microcysteis</name>
    <dbReference type="NCBI Taxonomy" id="2811415"/>
    <lineage>
        <taxon>Bacteria</taxon>
        <taxon>Pseudomonadati</taxon>
        <taxon>Pseudomonadota</taxon>
        <taxon>Betaproteobacteria</taxon>
        <taxon>Rhodocyclales</taxon>
        <taxon>Rhodocyclaceae</taxon>
        <taxon>Niveibacterium</taxon>
    </lineage>
</organism>
<dbReference type="RefSeq" id="WP_206252808.1">
    <property type="nucleotide sequence ID" value="NZ_CP071060.1"/>
</dbReference>
<sequence>MTAPSFGRLRQRLTTPITLPRLRIVRPATAPGVGLDVGAWIEALPLDRPLVCCETIVSRLRSVISSIIAPSDRFDTLERVLDHVAPLLTRLETVPDGRAGNSSDVRETAAIADRALERLAMTFAEIAINEARARPDRRFQVPKFCRRAALRACQLAHRRVLLACRGYGELNGGHWRVLAELYMAAATRGFENAPLDNDTGDTIARFFARTLLLVMADPHHLSRRNLEHVRFYIERYGHLARIRTREDWTGDAEGWFPAWPAHGDIRRPVRRDELVRGEADLLLDAHPLLAKLDAHCEGLAAGTSPTRLGLPLNARDPEYMELLRRLRNHWGTPPQRRHVRRRAHPSAALVFGFDQVRQLMKRIAGKRQASASEAMPSFPSTEWAIMDRSEAGLKLHQEAEDPIGAEVGELIALSPREDGEVHLAVVRRTFHRNSHETEIGVQLLCGPGIAARFKPPTRDSRGRERDSIPIIFLPRVPVAGDTPALLAPHDQIEPGLIVALPHRNGVARFEATQRIERLSGCELIGLKPYTGATTDS</sequence>
<evidence type="ECO:0000313" key="2">
    <source>
        <dbReference type="Proteomes" id="UP000663570"/>
    </source>
</evidence>
<keyword evidence="2" id="KW-1185">Reference proteome</keyword>
<evidence type="ECO:0008006" key="3">
    <source>
        <dbReference type="Google" id="ProtNLM"/>
    </source>
</evidence>
<protein>
    <recommendedName>
        <fullName evidence="3">PilZ domain-containing protein</fullName>
    </recommendedName>
</protein>
<dbReference type="Proteomes" id="UP000663570">
    <property type="component" value="Chromosome"/>
</dbReference>
<dbReference type="EMBL" id="CP071060">
    <property type="protein sequence ID" value="QSI75341.1"/>
    <property type="molecule type" value="Genomic_DNA"/>
</dbReference>
<evidence type="ECO:0000313" key="1">
    <source>
        <dbReference type="EMBL" id="QSI75341.1"/>
    </source>
</evidence>
<proteinExistence type="predicted"/>